<dbReference type="PANTHER" id="PTHR42802">
    <property type="entry name" value="MONOOXYGENASE"/>
    <property type="match status" value="1"/>
</dbReference>
<keyword evidence="5" id="KW-0274">FAD</keyword>
<sequence>MTAGQAVTSLRVHSRTLAGGETIRLAKNLVVAAGGSPYVPPIFQGAAGDSEVIHSIRYLDEIETVGLEAKAARVAVIGRGQSATEVTVDLRRRFSDARIDLIFRGHALKPSDSSPFVNEIFNPDYTDFIFAQPDEWRNRSQLPKYQLCRHRHRPARSVVSAALPAARCRHGRDLALSEKPDRGCSTLRAGWYRFPNRR</sequence>
<evidence type="ECO:0000256" key="1">
    <source>
        <dbReference type="ARBA" id="ARBA00001974"/>
    </source>
</evidence>
<evidence type="ECO:0000256" key="3">
    <source>
        <dbReference type="ARBA" id="ARBA00007588"/>
    </source>
</evidence>
<comment type="caution">
    <text evidence="8">The sequence shown here is derived from an EMBL/GenBank/DDBJ whole genome shotgun (WGS) entry which is preliminary data.</text>
</comment>
<evidence type="ECO:0000256" key="6">
    <source>
        <dbReference type="ARBA" id="ARBA00022857"/>
    </source>
</evidence>
<keyword evidence="4" id="KW-0285">Flavoprotein</keyword>
<dbReference type="Proteomes" id="UP000528734">
    <property type="component" value="Unassembled WGS sequence"/>
</dbReference>
<comment type="similarity">
    <text evidence="3">Belongs to the lysine N(6)-hydroxylase/L-ornithine N(5)-oxygenase family.</text>
</comment>
<evidence type="ECO:0000313" key="8">
    <source>
        <dbReference type="EMBL" id="NOJ47632.1"/>
    </source>
</evidence>
<dbReference type="AlphaFoldDB" id="A0A7Y4H5J2"/>
<evidence type="ECO:0000256" key="2">
    <source>
        <dbReference type="ARBA" id="ARBA00004924"/>
    </source>
</evidence>
<keyword evidence="9" id="KW-1185">Reference proteome</keyword>
<dbReference type="InterPro" id="IPR036188">
    <property type="entry name" value="FAD/NAD-bd_sf"/>
</dbReference>
<protein>
    <submittedName>
        <fullName evidence="8">Lysine N(6)-hydroxylase/L-ornithine N(5)-oxygenase family protein</fullName>
    </submittedName>
</protein>
<reference evidence="8 9" key="1">
    <citation type="submission" date="2020-03" db="EMBL/GenBank/DDBJ databases">
        <title>Bradyrhizobium diversity isolated from nodules of Muelleranthus trifoliolatus.</title>
        <authorList>
            <person name="Klepa M."/>
            <person name="Helene L."/>
            <person name="Hungria M."/>
        </authorList>
    </citation>
    <scope>NUCLEOTIDE SEQUENCE [LARGE SCALE GENOMIC DNA]</scope>
    <source>
        <strain evidence="8 9">WSM 1744</strain>
    </source>
</reference>
<dbReference type="GO" id="GO:0006879">
    <property type="term" value="P:intracellular iron ion homeostasis"/>
    <property type="evidence" value="ECO:0007669"/>
    <property type="project" value="TreeGrafter"/>
</dbReference>
<evidence type="ECO:0000313" key="9">
    <source>
        <dbReference type="Proteomes" id="UP000528734"/>
    </source>
</evidence>
<name>A0A7Y4H5J2_9BRAD</name>
<accession>A0A7Y4H5J2</accession>
<comment type="cofactor">
    <cofactor evidence="1">
        <name>FAD</name>
        <dbReference type="ChEBI" id="CHEBI:57692"/>
    </cofactor>
</comment>
<evidence type="ECO:0000256" key="5">
    <source>
        <dbReference type="ARBA" id="ARBA00022827"/>
    </source>
</evidence>
<dbReference type="Gene3D" id="3.50.50.60">
    <property type="entry name" value="FAD/NAD(P)-binding domain"/>
    <property type="match status" value="1"/>
</dbReference>
<keyword evidence="7" id="KW-0560">Oxidoreductase</keyword>
<evidence type="ECO:0000256" key="7">
    <source>
        <dbReference type="ARBA" id="ARBA00023002"/>
    </source>
</evidence>
<gene>
    <name evidence="8" type="ORF">HCN50_15465</name>
</gene>
<dbReference type="Pfam" id="PF13434">
    <property type="entry name" value="Lys_Orn_oxgnase"/>
    <property type="match status" value="1"/>
</dbReference>
<keyword evidence="6" id="KW-0521">NADP</keyword>
<dbReference type="EMBL" id="JAAVLW010000004">
    <property type="protein sequence ID" value="NOJ47632.1"/>
    <property type="molecule type" value="Genomic_DNA"/>
</dbReference>
<dbReference type="InterPro" id="IPR025700">
    <property type="entry name" value="Lys/Orn_oxygenase"/>
</dbReference>
<comment type="pathway">
    <text evidence="2">Siderophore biosynthesis.</text>
</comment>
<dbReference type="GO" id="GO:0016491">
    <property type="term" value="F:oxidoreductase activity"/>
    <property type="evidence" value="ECO:0007669"/>
    <property type="project" value="UniProtKB-KW"/>
</dbReference>
<organism evidence="8 9">
    <name type="scientific">Bradyrhizobium archetypum</name>
    <dbReference type="NCBI Taxonomy" id="2721160"/>
    <lineage>
        <taxon>Bacteria</taxon>
        <taxon>Pseudomonadati</taxon>
        <taxon>Pseudomonadota</taxon>
        <taxon>Alphaproteobacteria</taxon>
        <taxon>Hyphomicrobiales</taxon>
        <taxon>Nitrobacteraceae</taxon>
        <taxon>Bradyrhizobium</taxon>
    </lineage>
</organism>
<proteinExistence type="inferred from homology"/>
<evidence type="ECO:0000256" key="4">
    <source>
        <dbReference type="ARBA" id="ARBA00022630"/>
    </source>
</evidence>
<dbReference type="PANTHER" id="PTHR42802:SF1">
    <property type="entry name" value="L-ORNITHINE N(5)-MONOOXYGENASE"/>
    <property type="match status" value="1"/>
</dbReference>
<dbReference type="SUPFAM" id="SSF51905">
    <property type="entry name" value="FAD/NAD(P)-binding domain"/>
    <property type="match status" value="1"/>
</dbReference>